<protein>
    <submittedName>
        <fullName evidence="2">Outer membrane protein with beta-barrel domain</fullName>
    </submittedName>
</protein>
<sequence length="190" mass="21290">MKQCRHLLILIFSLLYAPTLLAQIGLGIRLGGNLSNANGDGFRSAQKIGFQAGAALRVDITKLLAVQAEPSFNITRIRANDRTAMYPEGIQKGTKSLHYFNLPVLLKLKITPSFALLGGVEFSSLINDDKYRLNNGAPAFRSDVRFGHSLGVELSRFYFRYRGLKRPSDVHGNWHADIEQYQLGMKFDLF</sequence>
<name>A0A4R7CU68_9SPHI</name>
<gene>
    <name evidence="2" type="ORF">B0I21_10827</name>
</gene>
<dbReference type="InterPro" id="IPR025665">
    <property type="entry name" value="Beta-barrel_OMP_2"/>
</dbReference>
<evidence type="ECO:0000313" key="2">
    <source>
        <dbReference type="EMBL" id="TDS10970.1"/>
    </source>
</evidence>
<dbReference type="Pfam" id="PF13568">
    <property type="entry name" value="OMP_b-brl_2"/>
    <property type="match status" value="1"/>
</dbReference>
<evidence type="ECO:0000313" key="3">
    <source>
        <dbReference type="Proteomes" id="UP000294752"/>
    </source>
</evidence>
<dbReference type="AlphaFoldDB" id="A0A4R7CU68"/>
<dbReference type="Proteomes" id="UP000294752">
    <property type="component" value="Unassembled WGS sequence"/>
</dbReference>
<keyword evidence="3" id="KW-1185">Reference proteome</keyword>
<organism evidence="2 3">
    <name type="scientific">Sphingobacterium paludis</name>
    <dbReference type="NCBI Taxonomy" id="1476465"/>
    <lineage>
        <taxon>Bacteria</taxon>
        <taxon>Pseudomonadati</taxon>
        <taxon>Bacteroidota</taxon>
        <taxon>Sphingobacteriia</taxon>
        <taxon>Sphingobacteriales</taxon>
        <taxon>Sphingobacteriaceae</taxon>
        <taxon>Sphingobacterium</taxon>
    </lineage>
</organism>
<dbReference type="EMBL" id="SNZV01000008">
    <property type="protein sequence ID" value="TDS10970.1"/>
    <property type="molecule type" value="Genomic_DNA"/>
</dbReference>
<feature type="domain" description="Outer membrane protein beta-barrel" evidence="1">
    <location>
        <begin position="24"/>
        <end position="129"/>
    </location>
</feature>
<reference evidence="2 3" key="1">
    <citation type="submission" date="2019-03" db="EMBL/GenBank/DDBJ databases">
        <title>Genomic Encyclopedia of Type Strains, Phase III (KMG-III): the genomes of soil and plant-associated and newly described type strains.</title>
        <authorList>
            <person name="Whitman W."/>
        </authorList>
    </citation>
    <scope>NUCLEOTIDE SEQUENCE [LARGE SCALE GENOMIC DNA]</scope>
    <source>
        <strain evidence="2 3">CGMCC 1.12801</strain>
    </source>
</reference>
<proteinExistence type="predicted"/>
<accession>A0A4R7CU68</accession>
<dbReference type="RefSeq" id="WP_133641417.1">
    <property type="nucleotide sequence ID" value="NZ_SNZV01000008.1"/>
</dbReference>
<evidence type="ECO:0000259" key="1">
    <source>
        <dbReference type="Pfam" id="PF13568"/>
    </source>
</evidence>
<comment type="caution">
    <text evidence="2">The sequence shown here is derived from an EMBL/GenBank/DDBJ whole genome shotgun (WGS) entry which is preliminary data.</text>
</comment>
<dbReference type="OrthoDB" id="703822at2"/>